<protein>
    <submittedName>
        <fullName evidence="6">Site-specific integrase</fullName>
    </submittedName>
</protein>
<dbReference type="InterPro" id="IPR050808">
    <property type="entry name" value="Phage_Integrase"/>
</dbReference>
<keyword evidence="7" id="KW-1185">Reference proteome</keyword>
<dbReference type="PANTHER" id="PTHR30629">
    <property type="entry name" value="PROPHAGE INTEGRASE"/>
    <property type="match status" value="1"/>
</dbReference>
<dbReference type="PANTHER" id="PTHR30629:SF2">
    <property type="entry name" value="PROPHAGE INTEGRASE INTS-RELATED"/>
    <property type="match status" value="1"/>
</dbReference>
<dbReference type="PROSITE" id="PS51898">
    <property type="entry name" value="TYR_RECOMBINASE"/>
    <property type="match status" value="1"/>
</dbReference>
<keyword evidence="4" id="KW-0233">DNA recombination</keyword>
<evidence type="ECO:0000256" key="1">
    <source>
        <dbReference type="ARBA" id="ARBA00008857"/>
    </source>
</evidence>
<evidence type="ECO:0000256" key="3">
    <source>
        <dbReference type="ARBA" id="ARBA00023125"/>
    </source>
</evidence>
<dbReference type="InterPro" id="IPR011010">
    <property type="entry name" value="DNA_brk_join_enz"/>
</dbReference>
<dbReference type="CDD" id="cd00796">
    <property type="entry name" value="INT_Rci_Hp1_C"/>
    <property type="match status" value="1"/>
</dbReference>
<gene>
    <name evidence="6" type="ORF">G3480_17970</name>
</gene>
<name>A0A6P1DUZ4_9GAMM</name>
<dbReference type="AlphaFoldDB" id="A0A6P1DUZ4"/>
<accession>A0A6P1DUZ4</accession>
<dbReference type="GO" id="GO:0015074">
    <property type="term" value="P:DNA integration"/>
    <property type="evidence" value="ECO:0007669"/>
    <property type="project" value="UniProtKB-KW"/>
</dbReference>
<comment type="caution">
    <text evidence="6">The sequence shown here is derived from an EMBL/GenBank/DDBJ whole genome shotgun (WGS) entry which is preliminary data.</text>
</comment>
<dbReference type="Gene3D" id="1.10.443.10">
    <property type="entry name" value="Intergrase catalytic core"/>
    <property type="match status" value="1"/>
</dbReference>
<dbReference type="Proteomes" id="UP000471640">
    <property type="component" value="Unassembled WGS sequence"/>
</dbReference>
<evidence type="ECO:0000313" key="7">
    <source>
        <dbReference type="Proteomes" id="UP000471640"/>
    </source>
</evidence>
<dbReference type="InterPro" id="IPR002104">
    <property type="entry name" value="Integrase_catalytic"/>
</dbReference>
<dbReference type="Pfam" id="PF00589">
    <property type="entry name" value="Phage_integrase"/>
    <property type="match status" value="2"/>
</dbReference>
<keyword evidence="2" id="KW-0229">DNA integration</keyword>
<comment type="similarity">
    <text evidence="1">Belongs to the 'phage' integrase family.</text>
</comment>
<evidence type="ECO:0000259" key="5">
    <source>
        <dbReference type="PROSITE" id="PS51898"/>
    </source>
</evidence>
<dbReference type="RefSeq" id="WP_164655262.1">
    <property type="nucleotide sequence ID" value="NZ_JAAIJR010000085.1"/>
</dbReference>
<dbReference type="Pfam" id="PF13356">
    <property type="entry name" value="Arm-DNA-bind_3"/>
    <property type="match status" value="1"/>
</dbReference>
<dbReference type="GO" id="GO:0003677">
    <property type="term" value="F:DNA binding"/>
    <property type="evidence" value="ECO:0007669"/>
    <property type="project" value="UniProtKB-KW"/>
</dbReference>
<keyword evidence="3" id="KW-0238">DNA-binding</keyword>
<evidence type="ECO:0000313" key="6">
    <source>
        <dbReference type="EMBL" id="NEX22167.1"/>
    </source>
</evidence>
<dbReference type="InterPro" id="IPR013762">
    <property type="entry name" value="Integrase-like_cat_sf"/>
</dbReference>
<reference evidence="7" key="1">
    <citation type="journal article" date="2020" name="Microbiol. Resour. Announc.">
        <title>Draft Genome Sequences of Thiorhodococcus mannitoliphagus and Thiorhodococcus minor, Purple Sulfur Photosynthetic Bacteria in the Gammaproteobacterial Family Chromatiaceae.</title>
        <authorList>
            <person name="Aviles F.A."/>
            <person name="Meyer T.E."/>
            <person name="Kyndt J.A."/>
        </authorList>
    </citation>
    <scope>NUCLEOTIDE SEQUENCE [LARGE SCALE GENOMIC DNA]</scope>
    <source>
        <strain evidence="7">DSM 18266</strain>
    </source>
</reference>
<dbReference type="SUPFAM" id="SSF56349">
    <property type="entry name" value="DNA breaking-rejoining enzymes"/>
    <property type="match status" value="1"/>
</dbReference>
<dbReference type="InterPro" id="IPR010998">
    <property type="entry name" value="Integrase_recombinase_N"/>
</dbReference>
<evidence type="ECO:0000256" key="2">
    <source>
        <dbReference type="ARBA" id="ARBA00022908"/>
    </source>
</evidence>
<dbReference type="InterPro" id="IPR025166">
    <property type="entry name" value="Integrase_DNA_bind_dom"/>
</dbReference>
<sequence length="458" mass="51350">MKLTKRAIDAATYSGDGNARCVLWDDEIPGFGVRIFPSGKRSFVLSYRTAGRKRLMTIGTYGVLTLDQARSQARAELAKVETQGADPLAEREKERRGETMADLCTAYLERHARTKKTGAEDQRRIEKHILPRWRALKIKALTRDDVAKLHTSIGTTARYEANRVINLVSTMFDLARRWGFVPHDHPNPARDINRFKEIKRDRWLTPAELPRLAQAIDQEANTTARAALWLYLLTGARKSELLAARWDRIDWDRAELRLDDTKNGKVFYIPLSGPTLALLRSLPRIPGNPYILPGRGPRTASASEKAQTPAHLVNIEKPWARVKTAATLAAWREEPRVAALIDRLTEKRGRLQHRNAPKMFTPTPSLDEIRAAAAAEGLELPAAIDDIRLHDLRRTVGSWLAQSGNSLHLIGKVLNHSDTKTTAIYARFGEDSVRTALEEHGARIMGIAGLEPQTDDGQ</sequence>
<evidence type="ECO:0000256" key="4">
    <source>
        <dbReference type="ARBA" id="ARBA00023172"/>
    </source>
</evidence>
<dbReference type="Gene3D" id="1.10.150.130">
    <property type="match status" value="1"/>
</dbReference>
<dbReference type="GO" id="GO:0006310">
    <property type="term" value="P:DNA recombination"/>
    <property type="evidence" value="ECO:0007669"/>
    <property type="project" value="UniProtKB-KW"/>
</dbReference>
<dbReference type="InterPro" id="IPR038488">
    <property type="entry name" value="Integrase_DNA-bd_sf"/>
</dbReference>
<reference evidence="6 7" key="2">
    <citation type="submission" date="2020-02" db="EMBL/GenBank/DDBJ databases">
        <title>Genome sequences of Thiorhodococcus mannitoliphagus and Thiorhodococcus minor, purple sulfur photosynthetic bacteria in the gammaproteobacterial family, Chromatiaceae.</title>
        <authorList>
            <person name="Aviles F.A."/>
            <person name="Meyer T.E."/>
            <person name="Kyndt J.A."/>
        </authorList>
    </citation>
    <scope>NUCLEOTIDE SEQUENCE [LARGE SCALE GENOMIC DNA]</scope>
    <source>
        <strain evidence="6 7">DSM 18266</strain>
    </source>
</reference>
<dbReference type="EMBL" id="JAAIJR010000085">
    <property type="protein sequence ID" value="NEX22167.1"/>
    <property type="molecule type" value="Genomic_DNA"/>
</dbReference>
<proteinExistence type="inferred from homology"/>
<organism evidence="6 7">
    <name type="scientific">Thiorhodococcus mannitoliphagus</name>
    <dbReference type="NCBI Taxonomy" id="329406"/>
    <lineage>
        <taxon>Bacteria</taxon>
        <taxon>Pseudomonadati</taxon>
        <taxon>Pseudomonadota</taxon>
        <taxon>Gammaproteobacteria</taxon>
        <taxon>Chromatiales</taxon>
        <taxon>Chromatiaceae</taxon>
        <taxon>Thiorhodococcus</taxon>
    </lineage>
</organism>
<dbReference type="Gene3D" id="3.30.160.390">
    <property type="entry name" value="Integrase, DNA-binding domain"/>
    <property type="match status" value="1"/>
</dbReference>
<feature type="domain" description="Tyr recombinase" evidence="5">
    <location>
        <begin position="199"/>
        <end position="438"/>
    </location>
</feature>